<dbReference type="EC" id="3.2.2.n1" evidence="3"/>
<sequence length="196" mass="20813">MSERPRICVYCGSSFGHSPAFREQAVRVGEALGRQKIGLVYGGGRVGLMGVVADAALAAGAEVIGVIPEGLATHEIAHHGLTELHVVPGMHERKALMAALSQAFLTLPGGIGTYEEFFEILSWAGLGIHHKPMGLLNVEGYFDPLLALLEFGADAGFIRRRFLDPLLVSTDPEALVSDLLAYSPPAMPPKISADEA</sequence>
<dbReference type="Gene3D" id="3.40.50.450">
    <property type="match status" value="1"/>
</dbReference>
<keyword evidence="5" id="KW-1185">Reference proteome</keyword>
<dbReference type="PANTHER" id="PTHR31223:SF70">
    <property type="entry name" value="LOG FAMILY PROTEIN YJL055W"/>
    <property type="match status" value="1"/>
</dbReference>
<dbReference type="EMBL" id="JARRAG010000001">
    <property type="protein sequence ID" value="MDG3003380.1"/>
    <property type="molecule type" value="Genomic_DNA"/>
</dbReference>
<dbReference type="NCBIfam" id="TIGR00730">
    <property type="entry name" value="Rossman fold protein, TIGR00730 family"/>
    <property type="match status" value="1"/>
</dbReference>
<comment type="caution">
    <text evidence="4">The sequence shown here is derived from an EMBL/GenBank/DDBJ whole genome shotgun (WGS) entry which is preliminary data.</text>
</comment>
<dbReference type="InterPro" id="IPR005269">
    <property type="entry name" value="LOG"/>
</dbReference>
<evidence type="ECO:0000256" key="3">
    <source>
        <dbReference type="RuleBase" id="RU363015"/>
    </source>
</evidence>
<comment type="catalytic activity">
    <reaction evidence="1">
        <text>AMP + H2O = D-ribose 5-phosphate + adenine</text>
        <dbReference type="Rhea" id="RHEA:20129"/>
        <dbReference type="ChEBI" id="CHEBI:15377"/>
        <dbReference type="ChEBI" id="CHEBI:16708"/>
        <dbReference type="ChEBI" id="CHEBI:78346"/>
        <dbReference type="ChEBI" id="CHEBI:456215"/>
        <dbReference type="EC" id="3.2.2.4"/>
    </reaction>
</comment>
<name>A0ABT6F729_9BACT</name>
<evidence type="ECO:0000313" key="5">
    <source>
        <dbReference type="Proteomes" id="UP001216907"/>
    </source>
</evidence>
<keyword evidence="3" id="KW-0203">Cytokinin biosynthesis</keyword>
<dbReference type="RefSeq" id="WP_277859732.1">
    <property type="nucleotide sequence ID" value="NZ_JARRAG010000001.1"/>
</dbReference>
<dbReference type="PANTHER" id="PTHR31223">
    <property type="entry name" value="LOG FAMILY PROTEIN YJL055W"/>
    <property type="match status" value="1"/>
</dbReference>
<dbReference type="InterPro" id="IPR031100">
    <property type="entry name" value="LOG_fam"/>
</dbReference>
<evidence type="ECO:0000256" key="1">
    <source>
        <dbReference type="ARBA" id="ARBA00000274"/>
    </source>
</evidence>
<keyword evidence="3" id="KW-0378">Hydrolase</keyword>
<evidence type="ECO:0000313" key="4">
    <source>
        <dbReference type="EMBL" id="MDG3003380.1"/>
    </source>
</evidence>
<accession>A0ABT6F729</accession>
<evidence type="ECO:0000256" key="2">
    <source>
        <dbReference type="ARBA" id="ARBA00006763"/>
    </source>
</evidence>
<dbReference type="SUPFAM" id="SSF102405">
    <property type="entry name" value="MCP/YpsA-like"/>
    <property type="match status" value="1"/>
</dbReference>
<gene>
    <name evidence="4" type="ORF">PZE19_06350</name>
</gene>
<proteinExistence type="inferred from homology"/>
<organism evidence="4 5">
    <name type="scientific">Paludisphaera mucosa</name>
    <dbReference type="NCBI Taxonomy" id="3030827"/>
    <lineage>
        <taxon>Bacteria</taxon>
        <taxon>Pseudomonadati</taxon>
        <taxon>Planctomycetota</taxon>
        <taxon>Planctomycetia</taxon>
        <taxon>Isosphaerales</taxon>
        <taxon>Isosphaeraceae</taxon>
        <taxon>Paludisphaera</taxon>
    </lineage>
</organism>
<dbReference type="Proteomes" id="UP001216907">
    <property type="component" value="Unassembled WGS sequence"/>
</dbReference>
<dbReference type="Pfam" id="PF03641">
    <property type="entry name" value="Lysine_decarbox"/>
    <property type="match status" value="1"/>
</dbReference>
<protein>
    <recommendedName>
        <fullName evidence="3">Cytokinin riboside 5'-monophosphate phosphoribohydrolase</fullName>
        <ecNumber evidence="3">3.2.2.n1</ecNumber>
    </recommendedName>
</protein>
<reference evidence="4 5" key="1">
    <citation type="submission" date="2023-03" db="EMBL/GenBank/DDBJ databases">
        <title>Paludisphaera mucosa sp. nov. a novel planctomycete from northern fen.</title>
        <authorList>
            <person name="Ivanova A."/>
        </authorList>
    </citation>
    <scope>NUCLEOTIDE SEQUENCE [LARGE SCALE GENOMIC DNA]</scope>
    <source>
        <strain evidence="4 5">Pla2</strain>
    </source>
</reference>
<comment type="similarity">
    <text evidence="2 3">Belongs to the LOG family.</text>
</comment>